<dbReference type="PROSITE" id="PS00810">
    <property type="entry name" value="ADP_GLC_PYROPHOSPH_3"/>
    <property type="match status" value="1"/>
</dbReference>
<evidence type="ECO:0000256" key="6">
    <source>
        <dbReference type="ARBA" id="ARBA00022840"/>
    </source>
</evidence>
<dbReference type="GO" id="GO:0005524">
    <property type="term" value="F:ATP binding"/>
    <property type="evidence" value="ECO:0007669"/>
    <property type="project" value="UniProtKB-KW"/>
</dbReference>
<dbReference type="GO" id="GO:0008878">
    <property type="term" value="F:glucose-1-phosphate adenylyltransferase activity"/>
    <property type="evidence" value="ECO:0007669"/>
    <property type="project" value="UniProtKB-UniRule"/>
</dbReference>
<dbReference type="NCBIfam" id="NF002023">
    <property type="entry name" value="PRK00844.1"/>
    <property type="match status" value="1"/>
</dbReference>
<keyword evidence="6 9" id="KW-0067">ATP-binding</keyword>
<dbReference type="InterPro" id="IPR005836">
    <property type="entry name" value="ADP_Glu_pyroP_CS"/>
</dbReference>
<keyword evidence="8 9" id="KW-0119">Carbohydrate metabolism</keyword>
<evidence type="ECO:0000256" key="5">
    <source>
        <dbReference type="ARBA" id="ARBA00022741"/>
    </source>
</evidence>
<keyword evidence="4 9" id="KW-0548">Nucleotidyltransferase</keyword>
<evidence type="ECO:0000256" key="9">
    <source>
        <dbReference type="HAMAP-Rule" id="MF_00624"/>
    </source>
</evidence>
<accession>A0A1F6CSA8</accession>
<sequence length="412" mass="46614">MPPSDGIALLKTTLAMVLAGGQGERLYPLTRDRAKPAVPFGAIYRIIDFTLSNCVNSNLRRIYVLTQYKSISLDQHLRLGWNIFNPELGEFLYTIPPQFRTSETWYRGTADAIYQNIYTLEQERPRRVLILSGDHVYKMDYSRMLRFHEERDADLTVACVEMPRERARQLGVMEIDADARIVGFEEKPADPRPVPGNPRAALVSMGVYVFRTETLVRSVVEDAKRNTAHDFGMNIIPDLVSRGRVFAFKFHDENRKEVQYWRDIGAIDTYYEANMDLVGADPLFNLYDRAWPIRTYQEQYPPVKTVFDGEEDAGRPLLNSLVAGGCVIAGGVVERSVLSYGVRVHARAKVEDAILMEGVDVGRGARVRRAIIDKDVIIPPGCRIGHDPDHDRRRFTVTEGGVVVVPKGMPVD</sequence>
<organism evidence="12 13">
    <name type="scientific">Handelsmanbacteria sp. (strain RIFCSPLOWO2_12_FULL_64_10)</name>
    <dbReference type="NCBI Taxonomy" id="1817868"/>
    <lineage>
        <taxon>Bacteria</taxon>
        <taxon>Candidatus Handelsmaniibacteriota</taxon>
    </lineage>
</organism>
<dbReference type="PANTHER" id="PTHR43523:SF2">
    <property type="entry name" value="GLUCOSE-1-PHOSPHATE ADENYLYLTRANSFERASE"/>
    <property type="match status" value="1"/>
</dbReference>
<evidence type="ECO:0000256" key="1">
    <source>
        <dbReference type="ARBA" id="ARBA00010443"/>
    </source>
</evidence>
<dbReference type="GO" id="GO:0005978">
    <property type="term" value="P:glycogen biosynthetic process"/>
    <property type="evidence" value="ECO:0007669"/>
    <property type="project" value="UniProtKB-UniRule"/>
</dbReference>
<keyword evidence="3 9" id="KW-0808">Transferase</keyword>
<evidence type="ECO:0000313" key="13">
    <source>
        <dbReference type="Proteomes" id="UP000178606"/>
    </source>
</evidence>
<evidence type="ECO:0000256" key="2">
    <source>
        <dbReference type="ARBA" id="ARBA00022600"/>
    </source>
</evidence>
<dbReference type="InterPro" id="IPR023049">
    <property type="entry name" value="GlgC_bac"/>
</dbReference>
<evidence type="ECO:0000259" key="10">
    <source>
        <dbReference type="Pfam" id="PF00483"/>
    </source>
</evidence>
<dbReference type="InterPro" id="IPR029044">
    <property type="entry name" value="Nucleotide-diphossugar_trans"/>
</dbReference>
<comment type="similarity">
    <text evidence="1 9">Belongs to the bacterial/plant glucose-1-phosphate adenylyltransferase family.</text>
</comment>
<dbReference type="AlphaFoldDB" id="A0A1F6CSA8"/>
<dbReference type="Pfam" id="PF00483">
    <property type="entry name" value="NTP_transferase"/>
    <property type="match status" value="1"/>
</dbReference>
<feature type="domain" description="Glucose-1-phosphate adenylyltransferase/Bifunctional protein GlmU-like C-terminal hexapeptide" evidence="11">
    <location>
        <begin position="301"/>
        <end position="405"/>
    </location>
</feature>
<proteinExistence type="inferred from homology"/>
<evidence type="ECO:0000256" key="3">
    <source>
        <dbReference type="ARBA" id="ARBA00022679"/>
    </source>
</evidence>
<dbReference type="Pfam" id="PF24894">
    <property type="entry name" value="Hexapep_GlmU"/>
    <property type="match status" value="1"/>
</dbReference>
<evidence type="ECO:0000256" key="8">
    <source>
        <dbReference type="ARBA" id="ARBA00023277"/>
    </source>
</evidence>
<dbReference type="UniPathway" id="UPA00164"/>
<dbReference type="PROSITE" id="PS00809">
    <property type="entry name" value="ADP_GLC_PYROPHOSPH_2"/>
    <property type="match status" value="1"/>
</dbReference>
<evidence type="ECO:0000256" key="4">
    <source>
        <dbReference type="ARBA" id="ARBA00022695"/>
    </source>
</evidence>
<keyword evidence="2 9" id="KW-0321">Glycogen metabolism</keyword>
<reference evidence="12 13" key="1">
    <citation type="journal article" date="2016" name="Nat. Commun.">
        <title>Thousands of microbial genomes shed light on interconnected biogeochemical processes in an aquifer system.</title>
        <authorList>
            <person name="Anantharaman K."/>
            <person name="Brown C.T."/>
            <person name="Hug L.A."/>
            <person name="Sharon I."/>
            <person name="Castelle C.J."/>
            <person name="Probst A.J."/>
            <person name="Thomas B.C."/>
            <person name="Singh A."/>
            <person name="Wilkins M.J."/>
            <person name="Karaoz U."/>
            <person name="Brodie E.L."/>
            <person name="Williams K.H."/>
            <person name="Hubbard S.S."/>
            <person name="Banfield J.F."/>
        </authorList>
    </citation>
    <scope>NUCLEOTIDE SEQUENCE [LARGE SCALE GENOMIC DNA]</scope>
    <source>
        <strain evidence="13">RIFCSPLOWO2_12_FULL_64_10</strain>
    </source>
</reference>
<dbReference type="HAMAP" id="MF_00624">
    <property type="entry name" value="GlgC"/>
    <property type="match status" value="1"/>
</dbReference>
<dbReference type="PANTHER" id="PTHR43523">
    <property type="entry name" value="GLUCOSE-1-PHOSPHATE ADENYLYLTRANSFERASE-RELATED"/>
    <property type="match status" value="1"/>
</dbReference>
<dbReference type="InterPro" id="IPR011831">
    <property type="entry name" value="ADP-Glc_PPase"/>
</dbReference>
<dbReference type="NCBIfam" id="TIGR02091">
    <property type="entry name" value="glgC"/>
    <property type="match status" value="1"/>
</dbReference>
<feature type="binding site" evidence="9">
    <location>
        <position position="204"/>
    </location>
    <ligand>
        <name>alpha-D-glucose 1-phosphate</name>
        <dbReference type="ChEBI" id="CHEBI:58601"/>
    </ligand>
</feature>
<feature type="site" description="Could play a key role in the communication between the regulatory and the substrate sites" evidence="9">
    <location>
        <position position="105"/>
    </location>
</feature>
<gene>
    <name evidence="9" type="primary">glgC</name>
    <name evidence="12" type="ORF">A3F84_24715</name>
</gene>
<dbReference type="EC" id="2.7.7.27" evidence="9"/>
<evidence type="ECO:0000259" key="11">
    <source>
        <dbReference type="Pfam" id="PF24894"/>
    </source>
</evidence>
<dbReference type="InterPro" id="IPR011004">
    <property type="entry name" value="Trimer_LpxA-like_sf"/>
</dbReference>
<evidence type="ECO:0000313" key="12">
    <source>
        <dbReference type="EMBL" id="OGG52033.1"/>
    </source>
</evidence>
<dbReference type="EMBL" id="MFKF01000160">
    <property type="protein sequence ID" value="OGG52033.1"/>
    <property type="molecule type" value="Genomic_DNA"/>
</dbReference>
<feature type="binding site" evidence="9">
    <location>
        <position position="106"/>
    </location>
    <ligand>
        <name>alpha-D-glucose 1-phosphate</name>
        <dbReference type="ChEBI" id="CHEBI:58601"/>
    </ligand>
</feature>
<evidence type="ECO:0000256" key="7">
    <source>
        <dbReference type="ARBA" id="ARBA00023056"/>
    </source>
</evidence>
<dbReference type="CDD" id="cd04651">
    <property type="entry name" value="LbH_G1P_AT_C"/>
    <property type="match status" value="1"/>
</dbReference>
<dbReference type="CDD" id="cd02508">
    <property type="entry name" value="ADP_Glucose_PP"/>
    <property type="match status" value="1"/>
</dbReference>
<protein>
    <recommendedName>
        <fullName evidence="9">Glucose-1-phosphate adenylyltransferase</fullName>
        <ecNumber evidence="9">2.7.7.27</ecNumber>
    </recommendedName>
    <alternativeName>
        <fullName evidence="9">ADP-glucose pyrophosphorylase</fullName>
        <shortName evidence="9">ADPGlc PPase</shortName>
    </alternativeName>
    <alternativeName>
        <fullName evidence="9">ADP-glucose synthase</fullName>
    </alternativeName>
</protein>
<dbReference type="NCBIfam" id="NF001947">
    <property type="entry name" value="PRK00725.1"/>
    <property type="match status" value="1"/>
</dbReference>
<dbReference type="Gene3D" id="2.160.10.10">
    <property type="entry name" value="Hexapeptide repeat proteins"/>
    <property type="match status" value="1"/>
</dbReference>
<feature type="site" description="Could play a key role in the communication between the regulatory and the substrate sites" evidence="9">
    <location>
        <position position="67"/>
    </location>
</feature>
<dbReference type="InterPro" id="IPR056818">
    <property type="entry name" value="GlmU/GlgC-like_hexapep"/>
</dbReference>
<feature type="binding site" evidence="9">
    <location>
        <position position="171"/>
    </location>
    <ligand>
        <name>alpha-D-glucose 1-phosphate</name>
        <dbReference type="ChEBI" id="CHEBI:58601"/>
    </ligand>
</feature>
<name>A0A1F6CSA8_HANXR</name>
<feature type="binding site" evidence="9">
    <location>
        <begin position="186"/>
        <end position="187"/>
    </location>
    <ligand>
        <name>alpha-D-glucose 1-phosphate</name>
        <dbReference type="ChEBI" id="CHEBI:58601"/>
    </ligand>
</feature>
<dbReference type="Proteomes" id="UP000178606">
    <property type="component" value="Unassembled WGS sequence"/>
</dbReference>
<comment type="function">
    <text evidence="9">Involved in the biosynthesis of ADP-glucose, a building block required for the elongation reactions to produce glycogen. Catalyzes the reaction between ATP and alpha-D-glucose 1-phosphate (G1P) to produce pyrophosphate and ADP-Glc.</text>
</comment>
<keyword evidence="5 9" id="KW-0547">Nucleotide-binding</keyword>
<comment type="catalytic activity">
    <reaction evidence="9">
        <text>alpha-D-glucose 1-phosphate + ATP + H(+) = ADP-alpha-D-glucose + diphosphate</text>
        <dbReference type="Rhea" id="RHEA:12120"/>
        <dbReference type="ChEBI" id="CHEBI:15378"/>
        <dbReference type="ChEBI" id="CHEBI:30616"/>
        <dbReference type="ChEBI" id="CHEBI:33019"/>
        <dbReference type="ChEBI" id="CHEBI:57498"/>
        <dbReference type="ChEBI" id="CHEBI:58601"/>
        <dbReference type="EC" id="2.7.7.27"/>
    </reaction>
</comment>
<feature type="domain" description="Nucleotidyl transferase" evidence="10">
    <location>
        <begin position="15"/>
        <end position="277"/>
    </location>
</feature>
<comment type="subunit">
    <text evidence="9">Homotetramer.</text>
</comment>
<comment type="pathway">
    <text evidence="9">Glycan biosynthesis; glycogen biosynthesis.</text>
</comment>
<dbReference type="SUPFAM" id="SSF53448">
    <property type="entry name" value="Nucleotide-diphospho-sugar transferases"/>
    <property type="match status" value="1"/>
</dbReference>
<keyword evidence="7 9" id="KW-0320">Glycogen biosynthesis</keyword>
<dbReference type="Gene3D" id="3.90.550.10">
    <property type="entry name" value="Spore Coat Polysaccharide Biosynthesis Protein SpsA, Chain A"/>
    <property type="match status" value="1"/>
</dbReference>
<dbReference type="InterPro" id="IPR005835">
    <property type="entry name" value="NTP_transferase_dom"/>
</dbReference>
<comment type="caution">
    <text evidence="12">The sequence shown here is derived from an EMBL/GenBank/DDBJ whole genome shotgun (WGS) entry which is preliminary data.</text>
</comment>
<dbReference type="SUPFAM" id="SSF51161">
    <property type="entry name" value="Trimeric LpxA-like enzymes"/>
    <property type="match status" value="1"/>
</dbReference>